<dbReference type="SUPFAM" id="SSF50985">
    <property type="entry name" value="RCC1/BLIP-II"/>
    <property type="match status" value="1"/>
</dbReference>
<name>A0A6A5C858_NAEFO</name>
<evidence type="ECO:0000313" key="2">
    <source>
        <dbReference type="EMBL" id="KAF0981449.1"/>
    </source>
</evidence>
<proteinExistence type="predicted"/>
<dbReference type="Proteomes" id="UP000444721">
    <property type="component" value="Unassembled WGS sequence"/>
</dbReference>
<dbReference type="PRINTS" id="PR00633">
    <property type="entry name" value="RCCNDNSATION"/>
</dbReference>
<feature type="repeat" description="RCC1" evidence="1">
    <location>
        <begin position="310"/>
        <end position="359"/>
    </location>
</feature>
<reference evidence="2 3" key="1">
    <citation type="journal article" date="2019" name="Sci. Rep.">
        <title>Nanopore sequencing improves the draft genome of the human pathogenic amoeba Naegleria fowleri.</title>
        <authorList>
            <person name="Liechti N."/>
            <person name="Schurch N."/>
            <person name="Bruggmann R."/>
            <person name="Wittwer M."/>
        </authorList>
    </citation>
    <scope>NUCLEOTIDE SEQUENCE [LARGE SCALE GENOMIC DNA]</scope>
    <source>
        <strain evidence="2 3">ATCC 30894</strain>
    </source>
</reference>
<keyword evidence="3" id="KW-1185">Reference proteome</keyword>
<organism evidence="2 3">
    <name type="scientific">Naegleria fowleri</name>
    <name type="common">Brain eating amoeba</name>
    <dbReference type="NCBI Taxonomy" id="5763"/>
    <lineage>
        <taxon>Eukaryota</taxon>
        <taxon>Discoba</taxon>
        <taxon>Heterolobosea</taxon>
        <taxon>Tetramitia</taxon>
        <taxon>Eutetramitia</taxon>
        <taxon>Vahlkampfiidae</taxon>
        <taxon>Naegleria</taxon>
    </lineage>
</organism>
<dbReference type="GeneID" id="68119321"/>
<dbReference type="VEuPathDB" id="AmoebaDB:FDP41_012106"/>
<feature type="repeat" description="RCC1" evidence="1">
    <location>
        <begin position="201"/>
        <end position="256"/>
    </location>
</feature>
<sequence length="526" mass="59457">MGQHPSSGERKPNFLVAGSNSEYQFGIGASKFTSLQEATLFSNENIVKVACGPNFTFVLTDENVLYGTGSNIYGVLGLGSQHHENQTGFVRIPISFHIQDIYCCRSMAVIVSDGYSVIKSRSSLEHSGGQRSSTAWNNDEKKENITKQLFYWSGGELSVSGSPLVNQFSPIVDWNLTIKERVKFMDAHPTSTFFIIVTESNKIYFSGINAYGQFGNGEERRSFKSLYFLPSALFPSYNGVRMVACGANHTVIVTDSHELYTSGLNKFYQLGHTNVTSTNTFQKPNVKFQGQPIRMVKCGANFTIVYLENGDLYACGNNTFGQLMNGGFHEKITFHKVLSQKDIVSLSCGDNFTVFISSDFRIHRAGCNTHGELFIDTQKPCSLNPISSSVNRSYKLFGICCSNGYVILYRQHGNYFGEIYHHPKWKYYSFVVAPRRAKPLISQQQRQEKKSPQKPSQDQLIFIPSTTEATYKQYLMYRSIYDHFHLMRQEIIPYLKSREEENMTAHERVFSDISIVSFHAVPSSRN</sequence>
<dbReference type="InterPro" id="IPR009091">
    <property type="entry name" value="RCC1/BLIP-II"/>
</dbReference>
<comment type="caution">
    <text evidence="2">The sequence shown here is derived from an EMBL/GenBank/DDBJ whole genome shotgun (WGS) entry which is preliminary data.</text>
</comment>
<dbReference type="RefSeq" id="XP_044566162.1">
    <property type="nucleotide sequence ID" value="XM_044702589.1"/>
</dbReference>
<dbReference type="OrthoDB" id="10253607at2759"/>
<dbReference type="VEuPathDB" id="AmoebaDB:NfTy_038140"/>
<accession>A0A6A5C858</accession>
<dbReference type="OMA" id="TDSHELY"/>
<dbReference type="PANTHER" id="PTHR45982">
    <property type="entry name" value="REGULATOR OF CHROMOSOME CONDENSATION"/>
    <property type="match status" value="1"/>
</dbReference>
<dbReference type="GO" id="GO:0005737">
    <property type="term" value="C:cytoplasm"/>
    <property type="evidence" value="ECO:0007669"/>
    <property type="project" value="TreeGrafter"/>
</dbReference>
<dbReference type="VEuPathDB" id="AmoebaDB:NF0083980"/>
<protein>
    <submittedName>
        <fullName evidence="2">Uncharacterized protein</fullName>
    </submittedName>
</protein>
<dbReference type="AlphaFoldDB" id="A0A6A5C858"/>
<dbReference type="Gene3D" id="2.130.10.30">
    <property type="entry name" value="Regulator of chromosome condensation 1/beta-lactamase-inhibitor protein II"/>
    <property type="match status" value="2"/>
</dbReference>
<evidence type="ECO:0000256" key="1">
    <source>
        <dbReference type="PROSITE-ProRule" id="PRU00235"/>
    </source>
</evidence>
<dbReference type="GO" id="GO:0005085">
    <property type="term" value="F:guanyl-nucleotide exchange factor activity"/>
    <property type="evidence" value="ECO:0007669"/>
    <property type="project" value="TreeGrafter"/>
</dbReference>
<dbReference type="EMBL" id="VFQX01000013">
    <property type="protein sequence ID" value="KAF0981449.1"/>
    <property type="molecule type" value="Genomic_DNA"/>
</dbReference>
<dbReference type="InterPro" id="IPR051553">
    <property type="entry name" value="Ran_GTPase-activating"/>
</dbReference>
<dbReference type="InterPro" id="IPR000408">
    <property type="entry name" value="Reg_chr_condens"/>
</dbReference>
<dbReference type="PROSITE" id="PS50012">
    <property type="entry name" value="RCC1_3"/>
    <property type="match status" value="2"/>
</dbReference>
<evidence type="ECO:0000313" key="3">
    <source>
        <dbReference type="Proteomes" id="UP000444721"/>
    </source>
</evidence>
<gene>
    <name evidence="2" type="ORF">FDP41_012106</name>
</gene>
<dbReference type="PANTHER" id="PTHR45982:SF1">
    <property type="entry name" value="REGULATOR OF CHROMOSOME CONDENSATION"/>
    <property type="match status" value="1"/>
</dbReference>
<dbReference type="Pfam" id="PF13540">
    <property type="entry name" value="RCC1_2"/>
    <property type="match status" value="3"/>
</dbReference>